<keyword evidence="2" id="KW-1185">Reference proteome</keyword>
<reference evidence="1" key="1">
    <citation type="submission" date="2022-11" db="EMBL/GenBank/DDBJ databases">
        <authorList>
            <person name="Petersen C."/>
        </authorList>
    </citation>
    <scope>NUCLEOTIDE SEQUENCE</scope>
    <source>
        <strain evidence="1">IBT 16849</strain>
    </source>
</reference>
<accession>A0A9W9JFC8</accession>
<comment type="caution">
    <text evidence="1">The sequence shown here is derived from an EMBL/GenBank/DDBJ whole genome shotgun (WGS) entry which is preliminary data.</text>
</comment>
<dbReference type="AlphaFoldDB" id="A0A9W9JFC8"/>
<dbReference type="Proteomes" id="UP001150879">
    <property type="component" value="Unassembled WGS sequence"/>
</dbReference>
<evidence type="ECO:0000313" key="1">
    <source>
        <dbReference type="EMBL" id="KAJ5193950.1"/>
    </source>
</evidence>
<proteinExistence type="predicted"/>
<gene>
    <name evidence="1" type="ORF">N7472_006416</name>
</gene>
<name>A0A9W9JFC8_9EURO</name>
<reference evidence="1" key="2">
    <citation type="journal article" date="2023" name="IMA Fungus">
        <title>Comparative genomic study of the Penicillium genus elucidates a diverse pangenome and 15 lateral gene transfer events.</title>
        <authorList>
            <person name="Petersen C."/>
            <person name="Sorensen T."/>
            <person name="Nielsen M.R."/>
            <person name="Sondergaard T.E."/>
            <person name="Sorensen J.L."/>
            <person name="Fitzpatrick D.A."/>
            <person name="Frisvad J.C."/>
            <person name="Nielsen K.L."/>
        </authorList>
    </citation>
    <scope>NUCLEOTIDE SEQUENCE</scope>
    <source>
        <strain evidence="1">IBT 16849</strain>
    </source>
</reference>
<evidence type="ECO:0000313" key="2">
    <source>
        <dbReference type="Proteomes" id="UP001150879"/>
    </source>
</evidence>
<dbReference type="EMBL" id="JAPQKP010000004">
    <property type="protein sequence ID" value="KAJ5193950.1"/>
    <property type="molecule type" value="Genomic_DNA"/>
</dbReference>
<organism evidence="1 2">
    <name type="scientific">Penicillium cf. griseofulvum</name>
    <dbReference type="NCBI Taxonomy" id="2972120"/>
    <lineage>
        <taxon>Eukaryota</taxon>
        <taxon>Fungi</taxon>
        <taxon>Dikarya</taxon>
        <taxon>Ascomycota</taxon>
        <taxon>Pezizomycotina</taxon>
        <taxon>Eurotiomycetes</taxon>
        <taxon>Eurotiomycetidae</taxon>
        <taxon>Eurotiales</taxon>
        <taxon>Aspergillaceae</taxon>
        <taxon>Penicillium</taxon>
    </lineage>
</organism>
<protein>
    <submittedName>
        <fullName evidence="1">Uncharacterized protein</fullName>
    </submittedName>
</protein>
<sequence length="99" mass="10680">MGWSTEEYPVGFIGLSEEFEGGVSEPHYLAAMVAACTRQSCSYGQQRASLSAHVVISKECLNNDDQAVHEVWTFKWLSGPSLDVPPVTQKPGGPPLIGT</sequence>